<accession>D1BES7</accession>
<dbReference type="EMBL" id="CP001819">
    <property type="protein sequence ID" value="ACZ23363.1"/>
    <property type="molecule type" value="Genomic_DNA"/>
</dbReference>
<name>D1BES7_SANKS</name>
<evidence type="ECO:0000313" key="1">
    <source>
        <dbReference type="EMBL" id="ACZ23363.1"/>
    </source>
</evidence>
<dbReference type="RefSeq" id="WP_012868431.1">
    <property type="nucleotide sequence ID" value="NC_013521.1"/>
</dbReference>
<gene>
    <name evidence="1" type="ordered locus">Sked_34750</name>
</gene>
<proteinExistence type="predicted"/>
<dbReference type="KEGG" id="ske:Sked_34750"/>
<sequence>MTNPLDDPVAEAADVAAFDEAMSDDAPSIPWAEVQASLGWA</sequence>
<protein>
    <submittedName>
        <fullName evidence="1">Uncharacterized protein</fullName>
    </submittedName>
</protein>
<dbReference type="AlphaFoldDB" id="D1BES7"/>
<evidence type="ECO:0000313" key="2">
    <source>
        <dbReference type="Proteomes" id="UP000000322"/>
    </source>
</evidence>
<dbReference type="HOGENOM" id="CLU_3276462_0_0_11"/>
<dbReference type="Proteomes" id="UP000000322">
    <property type="component" value="Chromosome"/>
</dbReference>
<dbReference type="STRING" id="446469.Sked_34750"/>
<organism evidence="1 2">
    <name type="scientific">Sanguibacter keddieii (strain ATCC 51767 / DSM 10542 / NCFB 3025 / ST-74)</name>
    <dbReference type="NCBI Taxonomy" id="446469"/>
    <lineage>
        <taxon>Bacteria</taxon>
        <taxon>Bacillati</taxon>
        <taxon>Actinomycetota</taxon>
        <taxon>Actinomycetes</taxon>
        <taxon>Micrococcales</taxon>
        <taxon>Sanguibacteraceae</taxon>
        <taxon>Sanguibacter</taxon>
    </lineage>
</organism>
<keyword evidence="2" id="KW-1185">Reference proteome</keyword>
<reference evidence="1 2" key="1">
    <citation type="journal article" date="2009" name="Stand. Genomic Sci.">
        <title>Complete genome sequence of Sanguibacter keddieii type strain (ST-74).</title>
        <authorList>
            <person name="Ivanova N."/>
            <person name="Sikorski J."/>
            <person name="Sims D."/>
            <person name="Brettin T."/>
            <person name="Detter J.C."/>
            <person name="Han C."/>
            <person name="Lapidus A."/>
            <person name="Copeland A."/>
            <person name="Glavina Del Rio T."/>
            <person name="Nolan M."/>
            <person name="Chen F."/>
            <person name="Lucas S."/>
            <person name="Tice H."/>
            <person name="Cheng J.F."/>
            <person name="Bruce D."/>
            <person name="Goodwin L."/>
            <person name="Pitluck S."/>
            <person name="Pati A."/>
            <person name="Mavromatis K."/>
            <person name="Chen A."/>
            <person name="Palaniappan K."/>
            <person name="D'haeseleer P."/>
            <person name="Chain P."/>
            <person name="Bristow J."/>
            <person name="Eisen J.A."/>
            <person name="Markowitz V."/>
            <person name="Hugenholtz P."/>
            <person name="Goker M."/>
            <person name="Pukall R."/>
            <person name="Klenk H.P."/>
            <person name="Kyrpides N.C."/>
        </authorList>
    </citation>
    <scope>NUCLEOTIDE SEQUENCE [LARGE SCALE GENOMIC DNA]</scope>
    <source>
        <strain evidence="2">ATCC 51767 / DSM 10542 / NCFB 3025 / ST-74</strain>
    </source>
</reference>